<dbReference type="Gene3D" id="1.10.1070.20">
    <property type="match status" value="1"/>
</dbReference>
<keyword evidence="2" id="KW-1185">Reference proteome</keyword>
<dbReference type="Proteomes" id="UP000003639">
    <property type="component" value="Unassembled WGS sequence"/>
</dbReference>
<evidence type="ECO:0000313" key="2">
    <source>
        <dbReference type="Proteomes" id="UP000003639"/>
    </source>
</evidence>
<dbReference type="AlphaFoldDB" id="A6NY47"/>
<name>A6NY47_9FIRM</name>
<protein>
    <submittedName>
        <fullName evidence="1">HipA-like C-terminal domain protein</fullName>
    </submittedName>
</protein>
<evidence type="ECO:0000313" key="1">
    <source>
        <dbReference type="EMBL" id="EDM99217.1"/>
    </source>
</evidence>
<dbReference type="EMBL" id="AAXG02000028">
    <property type="protein sequence ID" value="EDM99217.1"/>
    <property type="molecule type" value="Genomic_DNA"/>
</dbReference>
<reference evidence="1 2" key="1">
    <citation type="submission" date="2007-04" db="EMBL/GenBank/DDBJ databases">
        <authorList>
            <person name="Fulton L."/>
            <person name="Clifton S."/>
            <person name="Fulton B."/>
            <person name="Xu J."/>
            <person name="Minx P."/>
            <person name="Pepin K.H."/>
            <person name="Johnson M."/>
            <person name="Thiruvilangam P."/>
            <person name="Bhonagiri V."/>
            <person name="Nash W.E."/>
            <person name="Mardis E.R."/>
            <person name="Wilson R.K."/>
        </authorList>
    </citation>
    <scope>NUCLEOTIDE SEQUENCE [LARGE SCALE GENOMIC DNA]</scope>
    <source>
        <strain evidence="1 2">ATCC 29799</strain>
    </source>
</reference>
<dbReference type="eggNOG" id="COG3550">
    <property type="taxonomic scope" value="Bacteria"/>
</dbReference>
<reference evidence="1 2" key="2">
    <citation type="submission" date="2007-06" db="EMBL/GenBank/DDBJ databases">
        <title>Draft genome sequence of Pseudoflavonifractor capillosus ATCC 29799.</title>
        <authorList>
            <person name="Sudarsanam P."/>
            <person name="Ley R."/>
            <person name="Guruge J."/>
            <person name="Turnbaugh P.J."/>
            <person name="Mahowald M."/>
            <person name="Liep D."/>
            <person name="Gordon J."/>
        </authorList>
    </citation>
    <scope>NUCLEOTIDE SEQUENCE [LARGE SCALE GENOMIC DNA]</scope>
    <source>
        <strain evidence="1 2">ATCC 29799</strain>
    </source>
</reference>
<dbReference type="STRING" id="411467.BACCAP_03146"/>
<accession>A6NY47</accession>
<comment type="caution">
    <text evidence="1">The sequence shown here is derived from an EMBL/GenBank/DDBJ whole genome shotgun (WGS) entry which is preliminary data.</text>
</comment>
<gene>
    <name evidence="1" type="ORF">BACCAP_03146</name>
</gene>
<proteinExistence type="predicted"/>
<sequence length="305" mass="34334">MQKLLEMCGLSDTRDIINYSKGLSLLDTLWVTADYTEKWGQVNLFENEFDDVIARTAFDGGLKGLKFSTTSPSAEFATDGALPKCWVRENGSIFLKKGGTSGASNTGNEPYSEAMVSQILDVLGYHHVHYNVEHFRGRVVSSCPLMTSQTRMLLPMYMYDNFSDLGLIIQKCVQLGVEKQLYEYLIIDYLTCNTDRHLGNFGVLLDADTYDVVSMAPIYDNGMGMLPMWTPYTPIWKYVNELPGTALDVSFDTSAKVAKGIVGSHGVEKLIGFRFDRNNLLDFPEERIKTLEGFLQVRVRDYLSL</sequence>
<organism evidence="1 2">
    <name type="scientific">Pseudoflavonifractor capillosus ATCC 29799</name>
    <dbReference type="NCBI Taxonomy" id="411467"/>
    <lineage>
        <taxon>Bacteria</taxon>
        <taxon>Bacillati</taxon>
        <taxon>Bacillota</taxon>
        <taxon>Clostridia</taxon>
        <taxon>Eubacteriales</taxon>
        <taxon>Oscillospiraceae</taxon>
        <taxon>Pseudoflavonifractor</taxon>
    </lineage>
</organism>